<keyword evidence="5" id="KW-0539">Nucleus</keyword>
<protein>
    <submittedName>
        <fullName evidence="9">WRKY transcription factor 22-like isoform X1</fullName>
    </submittedName>
</protein>
<dbReference type="GO" id="GO:0000976">
    <property type="term" value="F:transcription cis-regulatory region binding"/>
    <property type="evidence" value="ECO:0007669"/>
    <property type="project" value="TreeGrafter"/>
</dbReference>
<dbReference type="PANTHER" id="PTHR32096:SF61">
    <property type="entry name" value="WRKY TRANSCRIPTION FACTOR 22"/>
    <property type="match status" value="1"/>
</dbReference>
<keyword evidence="3" id="KW-0238">DNA-binding</keyword>
<feature type="compositionally biased region" description="Low complexity" evidence="6">
    <location>
        <begin position="353"/>
        <end position="366"/>
    </location>
</feature>
<dbReference type="SUPFAM" id="SSF118290">
    <property type="entry name" value="WRKY DNA-binding domain"/>
    <property type="match status" value="2"/>
</dbReference>
<proteinExistence type="predicted"/>
<sequence>MDDDNWDLYAIVRSCRFTGRPATTDPFSSFPPPSGLEAEEAARPAEEGGACCGGGIPLLFPDMSETQNVLQELEELCKPSFPKAQQQSQQSSPSSPPSPAVGDPQQQHSRQPHRPLSQNPRSKRRKNPQKRVVCHVPPDGLSSDMWAWRKYGQKPIKGSPYPRLVIHLFLLVPSSSYFWFPKRRKEATFSVGFSRNRGYYRCSSSKGCLARKQVEQSRMDPAMFIITYTAEHNHPLPTHRNSLAGSTRHKFSPPPSSSATQPPATGGEASDGQNLRPINPSSSPPSSSTAPGLSPTTPLTASMEDELLRHGPRPRKGEGGDEVDDDEEEGMLLVEDMEVMGVDDFLLMGLDESSGAPATSAAASTGGDAGRHLYLPRR</sequence>
<dbReference type="Proteomes" id="UP000228380">
    <property type="component" value="Chromosome 8"/>
</dbReference>
<feature type="region of interest" description="Disordered" evidence="6">
    <location>
        <begin position="80"/>
        <end position="137"/>
    </location>
</feature>
<organism evidence="8 9">
    <name type="scientific">Phoenix dactylifera</name>
    <name type="common">Date palm</name>
    <dbReference type="NCBI Taxonomy" id="42345"/>
    <lineage>
        <taxon>Eukaryota</taxon>
        <taxon>Viridiplantae</taxon>
        <taxon>Streptophyta</taxon>
        <taxon>Embryophyta</taxon>
        <taxon>Tracheophyta</taxon>
        <taxon>Spermatophyta</taxon>
        <taxon>Magnoliopsida</taxon>
        <taxon>Liliopsida</taxon>
        <taxon>Arecaceae</taxon>
        <taxon>Coryphoideae</taxon>
        <taxon>Phoeniceae</taxon>
        <taxon>Phoenix</taxon>
    </lineage>
</organism>
<dbReference type="SMART" id="SM00774">
    <property type="entry name" value="WRKY"/>
    <property type="match status" value="1"/>
</dbReference>
<evidence type="ECO:0000313" key="9">
    <source>
        <dbReference type="RefSeq" id="XP_017699232.2"/>
    </source>
</evidence>
<evidence type="ECO:0000256" key="3">
    <source>
        <dbReference type="ARBA" id="ARBA00023125"/>
    </source>
</evidence>
<evidence type="ECO:0000259" key="7">
    <source>
        <dbReference type="PROSITE" id="PS50811"/>
    </source>
</evidence>
<feature type="compositionally biased region" description="Basic residues" evidence="6">
    <location>
        <begin position="121"/>
        <end position="133"/>
    </location>
</feature>
<feature type="domain" description="WRKY" evidence="7">
    <location>
        <begin position="137"/>
        <end position="237"/>
    </location>
</feature>
<feature type="compositionally biased region" description="Low complexity" evidence="6">
    <location>
        <begin position="280"/>
        <end position="299"/>
    </location>
</feature>
<dbReference type="GO" id="GO:0003700">
    <property type="term" value="F:DNA-binding transcription factor activity"/>
    <property type="evidence" value="ECO:0007669"/>
    <property type="project" value="InterPro"/>
</dbReference>
<name>A0A8B7MVI0_PHODC</name>
<dbReference type="RefSeq" id="XP_017699232.2">
    <property type="nucleotide sequence ID" value="XM_017843743.3"/>
</dbReference>
<dbReference type="GeneID" id="103710925"/>
<comment type="subcellular location">
    <subcellularLocation>
        <location evidence="1">Nucleus</location>
    </subcellularLocation>
</comment>
<dbReference type="OrthoDB" id="662136at2759"/>
<evidence type="ECO:0000256" key="1">
    <source>
        <dbReference type="ARBA" id="ARBA00004123"/>
    </source>
</evidence>
<evidence type="ECO:0000313" key="8">
    <source>
        <dbReference type="Proteomes" id="UP000228380"/>
    </source>
</evidence>
<reference evidence="9" key="2">
    <citation type="submission" date="2025-08" db="UniProtKB">
        <authorList>
            <consortium name="RefSeq"/>
        </authorList>
    </citation>
    <scope>IDENTIFICATION</scope>
    <source>
        <tissue evidence="9">Young leaves</tissue>
    </source>
</reference>
<feature type="region of interest" description="Disordered" evidence="6">
    <location>
        <begin position="235"/>
        <end position="299"/>
    </location>
</feature>
<dbReference type="Pfam" id="PF03106">
    <property type="entry name" value="WRKY"/>
    <property type="match status" value="2"/>
</dbReference>
<dbReference type="Gene3D" id="2.20.25.80">
    <property type="entry name" value="WRKY domain"/>
    <property type="match status" value="1"/>
</dbReference>
<reference evidence="8" key="1">
    <citation type="journal article" date="2019" name="Nat. Commun.">
        <title>Genome-wide association mapping of date palm fruit traits.</title>
        <authorList>
            <person name="Hazzouri K.M."/>
            <person name="Gros-Balthazard M."/>
            <person name="Flowers J.M."/>
            <person name="Copetti D."/>
            <person name="Lemansour A."/>
            <person name="Lebrun M."/>
            <person name="Masmoudi K."/>
            <person name="Ferrand S."/>
            <person name="Dhar M.I."/>
            <person name="Fresquez Z.A."/>
            <person name="Rosas U."/>
            <person name="Zhang J."/>
            <person name="Talag J."/>
            <person name="Lee S."/>
            <person name="Kudrna D."/>
            <person name="Powell R.F."/>
            <person name="Leitch I.J."/>
            <person name="Krueger R.R."/>
            <person name="Wing R.A."/>
            <person name="Amiri K.M.A."/>
            <person name="Purugganan M.D."/>
        </authorList>
    </citation>
    <scope>NUCLEOTIDE SEQUENCE [LARGE SCALE GENOMIC DNA]</scope>
    <source>
        <strain evidence="8">cv. Khalas</strain>
    </source>
</reference>
<evidence type="ECO:0000256" key="4">
    <source>
        <dbReference type="ARBA" id="ARBA00023163"/>
    </source>
</evidence>
<keyword evidence="4" id="KW-0804">Transcription</keyword>
<evidence type="ECO:0000256" key="5">
    <source>
        <dbReference type="ARBA" id="ARBA00023242"/>
    </source>
</evidence>
<keyword evidence="8" id="KW-1185">Reference proteome</keyword>
<dbReference type="PROSITE" id="PS50811">
    <property type="entry name" value="WRKY"/>
    <property type="match status" value="1"/>
</dbReference>
<dbReference type="InterPro" id="IPR003657">
    <property type="entry name" value="WRKY_dom"/>
</dbReference>
<dbReference type="InterPro" id="IPR044810">
    <property type="entry name" value="WRKY_plant"/>
</dbReference>
<gene>
    <name evidence="9" type="primary">LOC103710925</name>
</gene>
<dbReference type="AlphaFoldDB" id="A0A8B7MVI0"/>
<keyword evidence="2" id="KW-0805">Transcription regulation</keyword>
<evidence type="ECO:0000256" key="6">
    <source>
        <dbReference type="SAM" id="MobiDB-lite"/>
    </source>
</evidence>
<dbReference type="InterPro" id="IPR036576">
    <property type="entry name" value="WRKY_dom_sf"/>
</dbReference>
<feature type="region of interest" description="Disordered" evidence="6">
    <location>
        <begin position="20"/>
        <end position="57"/>
    </location>
</feature>
<evidence type="ECO:0000256" key="2">
    <source>
        <dbReference type="ARBA" id="ARBA00023015"/>
    </source>
</evidence>
<feature type="region of interest" description="Disordered" evidence="6">
    <location>
        <begin position="353"/>
        <end position="378"/>
    </location>
</feature>
<dbReference type="GO" id="GO:0005634">
    <property type="term" value="C:nucleus"/>
    <property type="evidence" value="ECO:0007669"/>
    <property type="project" value="UniProtKB-SubCell"/>
</dbReference>
<dbReference type="PANTHER" id="PTHR32096">
    <property type="entry name" value="WRKY TRANSCRIPTION FACTOR 30-RELATED-RELATED"/>
    <property type="match status" value="1"/>
</dbReference>
<accession>A0A8B7MVI0</accession>